<comment type="cofactor">
    <cofactor evidence="8">
        <name>tungstopterin</name>
        <dbReference type="ChEBI" id="CHEBI:30402"/>
    </cofactor>
</comment>
<evidence type="ECO:0000256" key="2">
    <source>
        <dbReference type="ARBA" id="ARBA00011032"/>
    </source>
</evidence>
<evidence type="ECO:0000256" key="1">
    <source>
        <dbReference type="ARBA" id="ARBA00001966"/>
    </source>
</evidence>
<dbReference type="InterPro" id="IPR036021">
    <property type="entry name" value="Tungsten_al_ferr_oxy-like_C"/>
</dbReference>
<dbReference type="InterPro" id="IPR013985">
    <property type="entry name" value="Ald_Fedxn_OxRdtase_dom3"/>
</dbReference>
<dbReference type="SUPFAM" id="SSF48310">
    <property type="entry name" value="Aldehyde ferredoxin oxidoreductase, C-terminal domains"/>
    <property type="match status" value="1"/>
</dbReference>
<dbReference type="InterPro" id="IPR051919">
    <property type="entry name" value="W-dependent_AOR"/>
</dbReference>
<dbReference type="Proteomes" id="UP000772181">
    <property type="component" value="Unassembled WGS sequence"/>
</dbReference>
<dbReference type="Gene3D" id="1.10.569.10">
    <property type="entry name" value="Aldehyde Ferredoxin Oxidoreductase Protein, subunit A, domain 2"/>
    <property type="match status" value="1"/>
</dbReference>
<organism evidence="10 11">
    <name type="scientific">Tectimicrobiota bacterium</name>
    <dbReference type="NCBI Taxonomy" id="2528274"/>
    <lineage>
        <taxon>Bacteria</taxon>
        <taxon>Pseudomonadati</taxon>
        <taxon>Nitrospinota/Tectimicrobiota group</taxon>
        <taxon>Candidatus Tectimicrobiota</taxon>
    </lineage>
</organism>
<evidence type="ECO:0000259" key="9">
    <source>
        <dbReference type="SMART" id="SM00790"/>
    </source>
</evidence>
<comment type="cofactor">
    <cofactor evidence="1">
        <name>[4Fe-4S] cluster</name>
        <dbReference type="ChEBI" id="CHEBI:49883"/>
    </cofactor>
</comment>
<dbReference type="InterPro" id="IPR013984">
    <property type="entry name" value="Ald_Fedxn_OxRdtase_dom2"/>
</dbReference>
<dbReference type="GO" id="GO:0051539">
    <property type="term" value="F:4 iron, 4 sulfur cluster binding"/>
    <property type="evidence" value="ECO:0007669"/>
    <property type="project" value="UniProtKB-KW"/>
</dbReference>
<evidence type="ECO:0000256" key="7">
    <source>
        <dbReference type="ARBA" id="ARBA00023014"/>
    </source>
</evidence>
<evidence type="ECO:0000256" key="6">
    <source>
        <dbReference type="ARBA" id="ARBA00023004"/>
    </source>
</evidence>
<keyword evidence="5" id="KW-0560">Oxidoreductase</keyword>
<comment type="similarity">
    <text evidence="2">Belongs to the AOR/FOR family.</text>
</comment>
<dbReference type="AlphaFoldDB" id="A0A933GMK9"/>
<name>A0A933GMK9_UNCTE</name>
<keyword evidence="4" id="KW-0479">Metal-binding</keyword>
<dbReference type="Gene3D" id="3.60.9.10">
    <property type="entry name" value="Aldehyde ferredoxin oxidoreductase, N-terminal domain"/>
    <property type="match status" value="1"/>
</dbReference>
<dbReference type="PANTHER" id="PTHR30038:SF0">
    <property type="entry name" value="TUNGSTEN-CONTAINING ALDEHYDE FERREDOXIN OXIDOREDUCTASE"/>
    <property type="match status" value="1"/>
</dbReference>
<evidence type="ECO:0000256" key="8">
    <source>
        <dbReference type="ARBA" id="ARBA00049934"/>
    </source>
</evidence>
<dbReference type="GO" id="GO:0016625">
    <property type="term" value="F:oxidoreductase activity, acting on the aldehyde or oxo group of donors, iron-sulfur protein as acceptor"/>
    <property type="evidence" value="ECO:0007669"/>
    <property type="project" value="InterPro"/>
</dbReference>
<evidence type="ECO:0000256" key="3">
    <source>
        <dbReference type="ARBA" id="ARBA00022485"/>
    </source>
</evidence>
<evidence type="ECO:0000256" key="5">
    <source>
        <dbReference type="ARBA" id="ARBA00023002"/>
    </source>
</evidence>
<dbReference type="SMART" id="SM00790">
    <property type="entry name" value="AFOR_N"/>
    <property type="match status" value="1"/>
</dbReference>
<gene>
    <name evidence="10" type="ORF">HY730_04045</name>
</gene>
<dbReference type="InterPro" id="IPR013983">
    <property type="entry name" value="Ald_Fedxn_OxRdtase_N"/>
</dbReference>
<dbReference type="InterPro" id="IPR036503">
    <property type="entry name" value="Ald_Fedxn_OxRdtase_N_sf"/>
</dbReference>
<keyword evidence="3" id="KW-0004">4Fe-4S</keyword>
<dbReference type="GO" id="GO:0046872">
    <property type="term" value="F:metal ion binding"/>
    <property type="evidence" value="ECO:0007669"/>
    <property type="project" value="UniProtKB-KW"/>
</dbReference>
<dbReference type="InterPro" id="IPR001203">
    <property type="entry name" value="OxRdtase_Ald_Fedxn_C"/>
</dbReference>
<keyword evidence="6" id="KW-0408">Iron</keyword>
<dbReference type="GO" id="GO:0009055">
    <property type="term" value="F:electron transfer activity"/>
    <property type="evidence" value="ECO:0007669"/>
    <property type="project" value="InterPro"/>
</dbReference>
<feature type="domain" description="Aldehyde ferredoxin oxidoreductase N-terminal" evidence="9">
    <location>
        <begin position="9"/>
        <end position="213"/>
    </location>
</feature>
<comment type="caution">
    <text evidence="10">The sequence shown here is derived from an EMBL/GenBank/DDBJ whole genome shotgun (WGS) entry which is preliminary data.</text>
</comment>
<keyword evidence="7" id="KW-0411">Iron-sulfur</keyword>
<accession>A0A933GMK9</accession>
<evidence type="ECO:0000313" key="10">
    <source>
        <dbReference type="EMBL" id="MBI4595534.1"/>
    </source>
</evidence>
<evidence type="ECO:0000256" key="4">
    <source>
        <dbReference type="ARBA" id="ARBA00022723"/>
    </source>
</evidence>
<dbReference type="Gene3D" id="1.10.599.10">
    <property type="entry name" value="Aldehyde Ferredoxin Oxidoreductase Protein, subunit A, domain 3"/>
    <property type="match status" value="1"/>
</dbReference>
<reference evidence="10" key="1">
    <citation type="submission" date="2020-07" db="EMBL/GenBank/DDBJ databases">
        <title>Huge and variable diversity of episymbiotic CPR bacteria and DPANN archaea in groundwater ecosystems.</title>
        <authorList>
            <person name="He C.Y."/>
            <person name="Keren R."/>
            <person name="Whittaker M."/>
            <person name="Farag I.F."/>
            <person name="Doudna J."/>
            <person name="Cate J.H.D."/>
            <person name="Banfield J.F."/>
        </authorList>
    </citation>
    <scope>NUCLEOTIDE SEQUENCE</scope>
    <source>
        <strain evidence="10">NC_groundwater_1482_Ag_S-0.65um_47_24</strain>
    </source>
</reference>
<dbReference type="Pfam" id="PF02730">
    <property type="entry name" value="AFOR_N"/>
    <property type="match status" value="1"/>
</dbReference>
<protein>
    <recommendedName>
        <fullName evidence="9">Aldehyde ferredoxin oxidoreductase N-terminal domain-containing protein</fullName>
    </recommendedName>
</protein>
<evidence type="ECO:0000313" key="11">
    <source>
        <dbReference type="Proteomes" id="UP000772181"/>
    </source>
</evidence>
<dbReference type="PANTHER" id="PTHR30038">
    <property type="entry name" value="ALDEHYDE FERREDOXIN OXIDOREDUCTASE"/>
    <property type="match status" value="1"/>
</dbReference>
<proteinExistence type="inferred from homology"/>
<dbReference type="SUPFAM" id="SSF56228">
    <property type="entry name" value="Aldehyde ferredoxin oxidoreductase, N-terminal domain"/>
    <property type="match status" value="1"/>
</dbReference>
<sequence length="658" mass="72521">MTTTAYGYGSILRVNLPDKKISVEEIPAHWKKMFIGGGGINDWLLWTHFLSVDPGIDPRSQDNVLIAGLGPLGATGLGLGSKMKWTFKGPAYGIFADSVSGGTVGSNLRWGGYDYLVITGRSKEPSYLWIDDDNIEIRDARHIWGKGVPETVSTIRNEVNDHEAAVACIGPAGENMVSYASIIVTPSRAAGRCGGGCVAGSKNLKAIAVRGTKGLPVYNPKEFLEISREVFRLIETDPVNDRRRKVGTLGAAEYYDKIGGNAYRNNQYSKIPEEKMKKLHPDWFTDHLKSADLACAPGCTFGCCNKYAIQGHESELARNYAGEKGDGPEYLSVATFGMGCDIPDMAAVAHFQRQCNFYGFDMAEIGGAIPFLMELWEKGIIDEKDTERWCGEPLHLNWGNAEAVEKIMSYVGYQKNRLGQILRDGMAKAAKIIMEEKDQPVEKYLLTGKAGSTLHEEIRPFPSWAINFATASRGCDHLKGINQLDKAFRKDVSMAWFGRPEAGEGFTPTLKGMAAAHAENYVAALNALGVCVFRTALNPMIIPFDVLCQAYTALTGTALTADELYAAGERIYNLEKAFNSRLGLRRKDDKLCQRWMEEPATWGPGKGMKVSDYFEPLLDEYYEYHGWDKKSSLQTRQKLEALDLADVAAVLAKEDALG</sequence>
<dbReference type="Pfam" id="PF01314">
    <property type="entry name" value="AFOR_C"/>
    <property type="match status" value="1"/>
</dbReference>
<dbReference type="EMBL" id="JACQWF010000183">
    <property type="protein sequence ID" value="MBI4595534.1"/>
    <property type="molecule type" value="Genomic_DNA"/>
</dbReference>